<keyword evidence="1" id="KW-1133">Transmembrane helix</keyword>
<name>D3B5X7_HETP5</name>
<protein>
    <submittedName>
        <fullName evidence="2">Uncharacterized protein</fullName>
    </submittedName>
</protein>
<keyword evidence="1" id="KW-0472">Membrane</keyword>
<keyword evidence="1" id="KW-0812">Transmembrane</keyword>
<proteinExistence type="predicted"/>
<dbReference type="GeneID" id="31359552"/>
<dbReference type="AlphaFoldDB" id="D3B5X7"/>
<sequence length="142" mass="16609">MIEYKRFVMAMVTIAKFLFVSCRLFIKLNMFIAWQCFCYANQAGICFQLQGQAEVDSHFIQCQLCTIKDSQKKTTLPIKYNNNRTDQLKVISILICFHSVPIFILTLPILAHHWQPSKFCFWITKSSHSLPQPHSEPKMVFD</sequence>
<reference evidence="2 3" key="1">
    <citation type="journal article" date="2011" name="Genome Res.">
        <title>Phylogeny-wide analysis of social amoeba genomes highlights ancient origins for complex intercellular communication.</title>
        <authorList>
            <person name="Heidel A.J."/>
            <person name="Lawal H.M."/>
            <person name="Felder M."/>
            <person name="Schilde C."/>
            <person name="Helps N.R."/>
            <person name="Tunggal B."/>
            <person name="Rivero F."/>
            <person name="John U."/>
            <person name="Schleicher M."/>
            <person name="Eichinger L."/>
            <person name="Platzer M."/>
            <person name="Noegel A.A."/>
            <person name="Schaap P."/>
            <person name="Gloeckner G."/>
        </authorList>
    </citation>
    <scope>NUCLEOTIDE SEQUENCE [LARGE SCALE GENOMIC DNA]</scope>
    <source>
        <strain evidence="3">ATCC 26659 / Pp 5 / PN500</strain>
    </source>
</reference>
<gene>
    <name evidence="2" type="ORF">PPL_04065</name>
</gene>
<evidence type="ECO:0000313" key="3">
    <source>
        <dbReference type="Proteomes" id="UP000001396"/>
    </source>
</evidence>
<keyword evidence="3" id="KW-1185">Reference proteome</keyword>
<organism evidence="2 3">
    <name type="scientific">Heterostelium pallidum (strain ATCC 26659 / Pp 5 / PN500)</name>
    <name type="common">Cellular slime mold</name>
    <name type="synonym">Polysphondylium pallidum</name>
    <dbReference type="NCBI Taxonomy" id="670386"/>
    <lineage>
        <taxon>Eukaryota</taxon>
        <taxon>Amoebozoa</taxon>
        <taxon>Evosea</taxon>
        <taxon>Eumycetozoa</taxon>
        <taxon>Dictyostelia</taxon>
        <taxon>Acytosteliales</taxon>
        <taxon>Acytosteliaceae</taxon>
        <taxon>Heterostelium</taxon>
    </lineage>
</organism>
<dbReference type="EMBL" id="ADBJ01000017">
    <property type="protein sequence ID" value="EFA83275.1"/>
    <property type="molecule type" value="Genomic_DNA"/>
</dbReference>
<dbReference type="RefSeq" id="XP_020435392.1">
    <property type="nucleotide sequence ID" value="XM_020574978.1"/>
</dbReference>
<comment type="caution">
    <text evidence="2">The sequence shown here is derived from an EMBL/GenBank/DDBJ whole genome shotgun (WGS) entry which is preliminary data.</text>
</comment>
<accession>D3B5X7</accession>
<feature type="transmembrane region" description="Helical" evidence="1">
    <location>
        <begin position="90"/>
        <end position="111"/>
    </location>
</feature>
<dbReference type="Proteomes" id="UP000001396">
    <property type="component" value="Unassembled WGS sequence"/>
</dbReference>
<evidence type="ECO:0000313" key="2">
    <source>
        <dbReference type="EMBL" id="EFA83275.1"/>
    </source>
</evidence>
<evidence type="ECO:0000256" key="1">
    <source>
        <dbReference type="SAM" id="Phobius"/>
    </source>
</evidence>
<dbReference type="InParanoid" id="D3B5X7"/>